<evidence type="ECO:0000313" key="3">
    <source>
        <dbReference type="Proteomes" id="UP000694867"/>
    </source>
</evidence>
<feature type="compositionally biased region" description="Acidic residues" evidence="1">
    <location>
        <begin position="369"/>
        <end position="387"/>
    </location>
</feature>
<reference evidence="4" key="1">
    <citation type="submission" date="2025-08" db="UniProtKB">
        <authorList>
            <consortium name="RefSeq"/>
        </authorList>
    </citation>
    <scope>IDENTIFICATION</scope>
</reference>
<keyword evidence="2" id="KW-0732">Signal</keyword>
<organism evidence="3 4">
    <name type="scientific">Galendromus occidentalis</name>
    <name type="common">western predatory mite</name>
    <dbReference type="NCBI Taxonomy" id="34638"/>
    <lineage>
        <taxon>Eukaryota</taxon>
        <taxon>Metazoa</taxon>
        <taxon>Ecdysozoa</taxon>
        <taxon>Arthropoda</taxon>
        <taxon>Chelicerata</taxon>
        <taxon>Arachnida</taxon>
        <taxon>Acari</taxon>
        <taxon>Parasitiformes</taxon>
        <taxon>Mesostigmata</taxon>
        <taxon>Gamasina</taxon>
        <taxon>Phytoseioidea</taxon>
        <taxon>Phytoseiidae</taxon>
        <taxon>Typhlodrominae</taxon>
        <taxon>Galendromus</taxon>
    </lineage>
</organism>
<evidence type="ECO:0000313" key="4">
    <source>
        <dbReference type="RefSeq" id="XP_003738088.1"/>
    </source>
</evidence>
<dbReference type="AlphaFoldDB" id="A0AAJ6QMZ0"/>
<dbReference type="KEGG" id="goe:100900955"/>
<gene>
    <name evidence="4" type="primary">LOC100900955</name>
</gene>
<keyword evidence="3" id="KW-1185">Reference proteome</keyword>
<dbReference type="RefSeq" id="XP_003738088.1">
    <property type="nucleotide sequence ID" value="XM_003738040.1"/>
</dbReference>
<feature type="compositionally biased region" description="Basic and acidic residues" evidence="1">
    <location>
        <begin position="344"/>
        <end position="353"/>
    </location>
</feature>
<dbReference type="GeneID" id="100900955"/>
<feature type="signal peptide" evidence="2">
    <location>
        <begin position="1"/>
        <end position="19"/>
    </location>
</feature>
<feature type="compositionally biased region" description="Low complexity" evidence="1">
    <location>
        <begin position="91"/>
        <end position="101"/>
    </location>
</feature>
<protein>
    <submittedName>
        <fullName evidence="4">Uncharacterized protein LOC100900955</fullName>
    </submittedName>
</protein>
<feature type="region of interest" description="Disordered" evidence="1">
    <location>
        <begin position="273"/>
        <end position="293"/>
    </location>
</feature>
<dbReference type="Proteomes" id="UP000694867">
    <property type="component" value="Unplaced"/>
</dbReference>
<proteinExistence type="predicted"/>
<feature type="region of interest" description="Disordered" evidence="1">
    <location>
        <begin position="308"/>
        <end position="413"/>
    </location>
</feature>
<feature type="region of interest" description="Disordered" evidence="1">
    <location>
        <begin position="74"/>
        <end position="101"/>
    </location>
</feature>
<accession>A0AAJ6QMZ0</accession>
<name>A0AAJ6QMZ0_9ACAR</name>
<sequence length="451" mass="47619">MRTLRISLFVSCLAASARGHLQRIRGTEDRAEPLYATFGSVAGVRSTPSYPYYPESRYPYFGGSHPVETVYEPEPIEREPPKVKPKPPSPSDKGGSTSSTVVVSSTVFNPTPLYVDNGYVSPLSVMQGVPAGDSTLVVVDQQGSFAQPVAQPVSVSLGTVQNYGGFVTNGVVANAGFATNGVVANAGFATNGVVANAGFVTNGVVANAGSVNGYASQNVNFVNGYPPTNVVNQGINTGPTVYVNNGGGFQQNSFFAPANQVFQDVTVNQGDRVSQSASVGDGSSIQQNARFKRSEEVSQQAVVNLNDAASSDAQTERDSNVLQDGSVNPEGTVPGDAEVPAPESLEHSSRTEQDPDVLQERQTGLDAPQPEDDDRQIAEPESETGDESVEKESSPEGDCGMNREFCSGMGDYGSYPSKDPRGDFFRCSACVPHFFFCSSGTIFETAYGKCV</sequence>
<feature type="compositionally biased region" description="Polar residues" evidence="1">
    <location>
        <begin position="273"/>
        <end position="289"/>
    </location>
</feature>
<feature type="chain" id="PRO_5042498531" evidence="2">
    <location>
        <begin position="20"/>
        <end position="451"/>
    </location>
</feature>
<evidence type="ECO:0000256" key="1">
    <source>
        <dbReference type="SAM" id="MobiDB-lite"/>
    </source>
</evidence>
<evidence type="ECO:0000256" key="2">
    <source>
        <dbReference type="SAM" id="SignalP"/>
    </source>
</evidence>